<evidence type="ECO:0000259" key="7">
    <source>
        <dbReference type="PROSITE" id="PS51362"/>
    </source>
</evidence>
<keyword evidence="3" id="KW-0964">Secreted</keyword>
<dbReference type="PANTHER" id="PTHR11848:SF262">
    <property type="entry name" value="LD29161P"/>
    <property type="match status" value="1"/>
</dbReference>
<dbReference type="InterPro" id="IPR015615">
    <property type="entry name" value="TGF-beta-rel"/>
</dbReference>
<keyword evidence="9" id="KW-1185">Reference proteome</keyword>
<protein>
    <recommendedName>
        <fullName evidence="7">TGF-beta family profile domain-containing protein</fullName>
    </recommendedName>
</protein>
<proteinExistence type="inferred from homology"/>
<dbReference type="AlphaFoldDB" id="A0A3L5TU24"/>
<comment type="similarity">
    <text evidence="2 6">Belongs to the TGF-beta family.</text>
</comment>
<dbReference type="InterPro" id="IPR029034">
    <property type="entry name" value="Cystine-knot_cytokine"/>
</dbReference>
<name>A0A3L5TU24_MYTGA</name>
<dbReference type="SUPFAM" id="SSF57501">
    <property type="entry name" value="Cystine-knot cytokines"/>
    <property type="match status" value="1"/>
</dbReference>
<dbReference type="PANTHER" id="PTHR11848">
    <property type="entry name" value="TGF-BETA FAMILY"/>
    <property type="match status" value="1"/>
</dbReference>
<dbReference type="InterPro" id="IPR001111">
    <property type="entry name" value="TGF-b_propeptide"/>
</dbReference>
<dbReference type="EMBL" id="KV584656">
    <property type="protein sequence ID" value="OPL33138.1"/>
    <property type="molecule type" value="Genomic_DNA"/>
</dbReference>
<dbReference type="Pfam" id="PF00019">
    <property type="entry name" value="TGF_beta"/>
    <property type="match status" value="1"/>
</dbReference>
<dbReference type="Proteomes" id="UP000266721">
    <property type="component" value="Unassembled WGS sequence"/>
</dbReference>
<evidence type="ECO:0000256" key="4">
    <source>
        <dbReference type="ARBA" id="ARBA00023030"/>
    </source>
</evidence>
<dbReference type="Gene3D" id="2.60.120.970">
    <property type="match status" value="1"/>
</dbReference>
<gene>
    <name evidence="8" type="ORF">AM593_04898</name>
</gene>
<dbReference type="GO" id="GO:0005615">
    <property type="term" value="C:extracellular space"/>
    <property type="evidence" value="ECO:0007669"/>
    <property type="project" value="TreeGrafter"/>
</dbReference>
<accession>A0A3L5TU24</accession>
<keyword evidence="5" id="KW-1015">Disulfide bond</keyword>
<evidence type="ECO:0000313" key="8">
    <source>
        <dbReference type="EMBL" id="OPL33138.1"/>
    </source>
</evidence>
<evidence type="ECO:0000256" key="6">
    <source>
        <dbReference type="RuleBase" id="RU000354"/>
    </source>
</evidence>
<reference evidence="8 9" key="1">
    <citation type="journal article" date="2016" name="PLoS ONE">
        <title>A First Insight into the Genome of the Filter-Feeder Mussel Mytilus galloprovincialis.</title>
        <authorList>
            <person name="Murgarella M."/>
            <person name="Puiu D."/>
            <person name="Novoa B."/>
            <person name="Figueras A."/>
            <person name="Posada D."/>
            <person name="Canchaya C."/>
        </authorList>
    </citation>
    <scope>NUCLEOTIDE SEQUENCE [LARGE SCALE GENOMIC DNA]</scope>
    <source>
        <tissue evidence="8">Muscle</tissue>
    </source>
</reference>
<dbReference type="InterPro" id="IPR001839">
    <property type="entry name" value="TGF-b_C"/>
</dbReference>
<comment type="subcellular location">
    <subcellularLocation>
        <location evidence="1">Secreted</location>
    </subcellularLocation>
</comment>
<comment type="caution">
    <text evidence="8">The sequence shown here is derived from an EMBL/GenBank/DDBJ whole genome shotgun (WGS) entry which is preliminary data.</text>
</comment>
<dbReference type="SMART" id="SM00204">
    <property type="entry name" value="TGFB"/>
    <property type="match status" value="1"/>
</dbReference>
<dbReference type="CDD" id="cd13751">
    <property type="entry name" value="TGF_beta_GDF8_like"/>
    <property type="match status" value="1"/>
</dbReference>
<organism evidence="8 9">
    <name type="scientific">Mytilus galloprovincialis</name>
    <name type="common">Mediterranean mussel</name>
    <dbReference type="NCBI Taxonomy" id="29158"/>
    <lineage>
        <taxon>Eukaryota</taxon>
        <taxon>Metazoa</taxon>
        <taxon>Spiralia</taxon>
        <taxon>Lophotrochozoa</taxon>
        <taxon>Mollusca</taxon>
        <taxon>Bivalvia</taxon>
        <taxon>Autobranchia</taxon>
        <taxon>Pteriomorphia</taxon>
        <taxon>Mytilida</taxon>
        <taxon>Mytiloidea</taxon>
        <taxon>Mytilidae</taxon>
        <taxon>Mytilinae</taxon>
        <taxon>Mytilus</taxon>
    </lineage>
</organism>
<feature type="domain" description="TGF-beta family profile" evidence="7">
    <location>
        <begin position="326"/>
        <end position="439"/>
    </location>
</feature>
<dbReference type="PROSITE" id="PS00250">
    <property type="entry name" value="TGF_BETA_1"/>
    <property type="match status" value="1"/>
</dbReference>
<evidence type="ECO:0000256" key="2">
    <source>
        <dbReference type="ARBA" id="ARBA00006656"/>
    </source>
</evidence>
<evidence type="ECO:0000256" key="3">
    <source>
        <dbReference type="ARBA" id="ARBA00022525"/>
    </source>
</evidence>
<dbReference type="SMR" id="A0A3L5TU24"/>
<feature type="non-terminal residue" evidence="8">
    <location>
        <position position="1"/>
    </location>
</feature>
<evidence type="ECO:0000313" key="9">
    <source>
        <dbReference type="Proteomes" id="UP000266721"/>
    </source>
</evidence>
<dbReference type="Gene3D" id="2.10.90.10">
    <property type="entry name" value="Cystine-knot cytokines"/>
    <property type="match status" value="1"/>
</dbReference>
<dbReference type="InterPro" id="IPR017948">
    <property type="entry name" value="TGFb_CS"/>
</dbReference>
<evidence type="ECO:0000256" key="1">
    <source>
        <dbReference type="ARBA" id="ARBA00004613"/>
    </source>
</evidence>
<dbReference type="GO" id="GO:0005125">
    <property type="term" value="F:cytokine activity"/>
    <property type="evidence" value="ECO:0007669"/>
    <property type="project" value="TreeGrafter"/>
</dbReference>
<evidence type="ECO:0000256" key="5">
    <source>
        <dbReference type="ARBA" id="ARBA00023157"/>
    </source>
</evidence>
<sequence length="439" mass="51467">LIVTGPERKVPTISCFHSRRKMQQISTFFFNYLIFSVLFKYLDGNPARVDLRDHDLSHISSEQLRRVVTQDENRGLRSETDEETLLEHLYNQTQYRDQNRSKCTSCTIREDQKRNRIESIKNRISHALRLDVLGKPNMTNNKLPKIPQFQKLKQKYEIREALDMQNDEVRNSQEDYVEEFGQSQRTYTFAQLPPTELNIEQPNSIYFTLPDLVDKVLEKAFLWVYIDPSQNVTQIYIYSLVKSSKNSDFIEKQFLSRKKRSSRGWQHFNILNEVEKWIEDPSRNKGLVVEALDDNGRNSIILPTANDDGYEPVLDTRTSLHQQHSRRKRSIYLNCDEEHATESCCRYPLTVDFVEFGWDFIIAPLTYSAYYCAGECRNQHMDSGPHGYLRQQVDAIPPEHGPCCSPTRMGQLSMLYFDHSMNIQFTTLPRMKVERCGCT</sequence>
<dbReference type="Pfam" id="PF00688">
    <property type="entry name" value="TGFb_propeptide"/>
    <property type="match status" value="1"/>
</dbReference>
<dbReference type="GO" id="GO:0008083">
    <property type="term" value="F:growth factor activity"/>
    <property type="evidence" value="ECO:0007669"/>
    <property type="project" value="UniProtKB-KW"/>
</dbReference>
<dbReference type="PROSITE" id="PS51362">
    <property type="entry name" value="TGF_BETA_2"/>
    <property type="match status" value="1"/>
</dbReference>
<keyword evidence="4 6" id="KW-0339">Growth factor</keyword>